<accession>A0ACD5Z039</accession>
<reference evidence="1" key="2">
    <citation type="submission" date="2025-09" db="UniProtKB">
        <authorList>
            <consortium name="EnsemblPlants"/>
        </authorList>
    </citation>
    <scope>IDENTIFICATION</scope>
</reference>
<protein>
    <submittedName>
        <fullName evidence="1">Uncharacterized protein</fullName>
    </submittedName>
</protein>
<reference evidence="1" key="1">
    <citation type="submission" date="2021-05" db="EMBL/GenBank/DDBJ databases">
        <authorList>
            <person name="Scholz U."/>
            <person name="Mascher M."/>
            <person name="Fiebig A."/>
        </authorList>
    </citation>
    <scope>NUCLEOTIDE SEQUENCE [LARGE SCALE GENOMIC DNA]</scope>
</reference>
<organism evidence="1 2">
    <name type="scientific">Avena sativa</name>
    <name type="common">Oat</name>
    <dbReference type="NCBI Taxonomy" id="4498"/>
    <lineage>
        <taxon>Eukaryota</taxon>
        <taxon>Viridiplantae</taxon>
        <taxon>Streptophyta</taxon>
        <taxon>Embryophyta</taxon>
        <taxon>Tracheophyta</taxon>
        <taxon>Spermatophyta</taxon>
        <taxon>Magnoliopsida</taxon>
        <taxon>Liliopsida</taxon>
        <taxon>Poales</taxon>
        <taxon>Poaceae</taxon>
        <taxon>BOP clade</taxon>
        <taxon>Pooideae</taxon>
        <taxon>Poodae</taxon>
        <taxon>Poeae</taxon>
        <taxon>Poeae Chloroplast Group 1 (Aveneae type)</taxon>
        <taxon>Aveninae</taxon>
        <taxon>Avena</taxon>
    </lineage>
</organism>
<proteinExistence type="predicted"/>
<sequence length="272" mass="27769">MAVTGTTVAAAATMMAALAAIFLSFVLCFYIFLCAKRSRGGGGAPPPPPGSGVVAHLRFLLCGVGDGRAAAAGDGPALWYYDGGLDDASMASLPRREVAKGEAVHCAVCITELAAGETARVLPRCGHAFHVDCVDMWLKSHSTCPLCRCPAVDAPPLPPAPVRAPEADEESPNFPTNVLFFGSQDDVSTGGGAQSPASTPPPPPPPSAPAPSSQAPPPAGTHGLRRLLGCGGESRPPRQQQEVDAVRQDIEMGLSSGGENCAPRQPKLAGSS</sequence>
<evidence type="ECO:0000313" key="1">
    <source>
        <dbReference type="EnsemblPlants" id="AVESA.00010b.r2.6AG1056960.1.CDS.1"/>
    </source>
</evidence>
<dbReference type="EnsemblPlants" id="AVESA.00010b.r2.6AG1056960.1">
    <property type="protein sequence ID" value="AVESA.00010b.r2.6AG1056960.1.CDS.1"/>
    <property type="gene ID" value="AVESA.00010b.r2.6AG1056960"/>
</dbReference>
<dbReference type="Proteomes" id="UP001732700">
    <property type="component" value="Chromosome 6A"/>
</dbReference>
<keyword evidence="2" id="KW-1185">Reference proteome</keyword>
<evidence type="ECO:0000313" key="2">
    <source>
        <dbReference type="Proteomes" id="UP001732700"/>
    </source>
</evidence>
<name>A0ACD5Z039_AVESA</name>